<gene>
    <name evidence="2" type="ORF">OTU49_010394</name>
</gene>
<dbReference type="PANTHER" id="PTHR15967:SF0">
    <property type="entry name" value="E2F-ASSOCIATED PHOSPHOPROTEIN"/>
    <property type="match status" value="1"/>
</dbReference>
<sequence>MDGSLFGRRNTNYDDYYCDESDDDILCSSKYISSDEDDEKFFTLPMSTKTRKKACIKNQENDDDKDDFEREMASELSQTMRQLATSLRKNKSPDNTSEAAGSSQESKSENAEKEPIDEASKFYDAVYFDSDDSEPEATETSKLSHKTKKKEKRRIMTNDELFYDPTLDDQDQEWVDKMRRSYQPKKQSDVYRFTSGQRITGQPQMLPQSDAVLNCPACLTTLCMDCQKHEVYHNQYRAMFVFNCNVDMMEKLKFPSKSQKKRDFFKNKRKSKGKQKIEEGAQSSQASSEIPRSEPDSSKMPQTEPDISNMELDIIDIPQVEPDSRDMPQMESNTRDMLQIKSDGSKLLQVEPDSNAATREPHGSRTMDEKEVTCEKNNTVSATTVAAEIKPFSLPHKATFSGNEDEVFHPVTCKICNTKVAVYDKDEVYHFFNIVTSY</sequence>
<feature type="compositionally biased region" description="Basic and acidic residues" evidence="1">
    <location>
        <begin position="106"/>
        <end position="116"/>
    </location>
</feature>
<dbReference type="PANTHER" id="PTHR15967">
    <property type="entry name" value="E2F-ASSOCIATED PHOSPHOPROTEIN"/>
    <property type="match status" value="1"/>
</dbReference>
<evidence type="ECO:0000313" key="2">
    <source>
        <dbReference type="EMBL" id="KAK8726151.1"/>
    </source>
</evidence>
<dbReference type="GO" id="GO:0005634">
    <property type="term" value="C:nucleus"/>
    <property type="evidence" value="ECO:0007669"/>
    <property type="project" value="TreeGrafter"/>
</dbReference>
<feature type="region of interest" description="Disordered" evidence="1">
    <location>
        <begin position="52"/>
        <end position="116"/>
    </location>
</feature>
<dbReference type="InterPro" id="IPR019370">
    <property type="entry name" value="E2F-assoc_phosphoprotein"/>
</dbReference>
<name>A0AAW0WG11_CHEQU</name>
<feature type="compositionally biased region" description="Polar residues" evidence="1">
    <location>
        <begin position="75"/>
        <end position="105"/>
    </location>
</feature>
<feature type="region of interest" description="Disordered" evidence="1">
    <location>
        <begin position="257"/>
        <end position="311"/>
    </location>
</feature>
<evidence type="ECO:0000256" key="1">
    <source>
        <dbReference type="SAM" id="MobiDB-lite"/>
    </source>
</evidence>
<evidence type="ECO:0008006" key="4">
    <source>
        <dbReference type="Google" id="ProtNLM"/>
    </source>
</evidence>
<proteinExistence type="predicted"/>
<protein>
    <recommendedName>
        <fullName evidence="4">E2F-associated phosphoprotein</fullName>
    </recommendedName>
</protein>
<reference evidence="2 3" key="1">
    <citation type="journal article" date="2024" name="BMC Genomics">
        <title>Genome assembly of redclaw crayfish (Cherax quadricarinatus) provides insights into its immune adaptation and hypoxia tolerance.</title>
        <authorList>
            <person name="Liu Z."/>
            <person name="Zheng J."/>
            <person name="Li H."/>
            <person name="Fang K."/>
            <person name="Wang S."/>
            <person name="He J."/>
            <person name="Zhou D."/>
            <person name="Weng S."/>
            <person name="Chi M."/>
            <person name="Gu Z."/>
            <person name="He J."/>
            <person name="Li F."/>
            <person name="Wang M."/>
        </authorList>
    </citation>
    <scope>NUCLEOTIDE SEQUENCE [LARGE SCALE GENOMIC DNA]</scope>
    <source>
        <strain evidence="2">ZL_2023a</strain>
    </source>
</reference>
<dbReference type="Pfam" id="PF10238">
    <property type="entry name" value="Eapp_C"/>
    <property type="match status" value="2"/>
</dbReference>
<comment type="caution">
    <text evidence="2">The sequence shown here is derived from an EMBL/GenBank/DDBJ whole genome shotgun (WGS) entry which is preliminary data.</text>
</comment>
<accession>A0AAW0WG11</accession>
<dbReference type="EMBL" id="JARKIK010000080">
    <property type="protein sequence ID" value="KAK8726151.1"/>
    <property type="molecule type" value="Genomic_DNA"/>
</dbReference>
<keyword evidence="3" id="KW-1185">Reference proteome</keyword>
<dbReference type="Proteomes" id="UP001445076">
    <property type="component" value="Unassembled WGS sequence"/>
</dbReference>
<feature type="region of interest" description="Disordered" evidence="1">
    <location>
        <begin position="131"/>
        <end position="151"/>
    </location>
</feature>
<dbReference type="AlphaFoldDB" id="A0AAW0WG11"/>
<evidence type="ECO:0000313" key="3">
    <source>
        <dbReference type="Proteomes" id="UP001445076"/>
    </source>
</evidence>
<organism evidence="2 3">
    <name type="scientific">Cherax quadricarinatus</name>
    <name type="common">Australian red claw crayfish</name>
    <dbReference type="NCBI Taxonomy" id="27406"/>
    <lineage>
        <taxon>Eukaryota</taxon>
        <taxon>Metazoa</taxon>
        <taxon>Ecdysozoa</taxon>
        <taxon>Arthropoda</taxon>
        <taxon>Crustacea</taxon>
        <taxon>Multicrustacea</taxon>
        <taxon>Malacostraca</taxon>
        <taxon>Eumalacostraca</taxon>
        <taxon>Eucarida</taxon>
        <taxon>Decapoda</taxon>
        <taxon>Pleocyemata</taxon>
        <taxon>Astacidea</taxon>
        <taxon>Parastacoidea</taxon>
        <taxon>Parastacidae</taxon>
        <taxon>Cherax</taxon>
    </lineage>
</organism>